<dbReference type="AlphaFoldDB" id="A0A0U1DUW0"/>
<proteinExistence type="predicted"/>
<dbReference type="Proteomes" id="UP000199601">
    <property type="component" value="Unassembled WGS sequence"/>
</dbReference>
<sequence>MNNVLHVETGRDWEELRSRNLMTVLDPMVLRTAELYFSGPTRIPEDERDAVWQAIDTNIGALMTFVDAVLLYDNLPVFSYERSFPESQLLTLDLLTDVLWPVQMHGAAYQECKQSAIEEIGSLRSISRALVQDVLGDLAAYKYEWHPAGVEHERAVDPRFYAFVLSGLMYDAYAQKLSVSGGAATEQAQRILQPKRAKMLAEVAIGHRSPHHPGIDPEQAVFEEIARLVPRTVPGLAPVATFPTTVTFLPLLLNQLDQYGGPADLLDVVAKYRNKGSVQDFRAWHARLREDLHLGRLPSGLQDDLRKISAEANGEAGSPVKFEVGLDALAVPAVKAAAEGNKLIGFVKQHLPGGRYQKLMYRALNAQNNYFDLSKRLRQVWFAEL</sequence>
<protein>
    <submittedName>
        <fullName evidence="1">Uncharacterized protein</fullName>
    </submittedName>
</protein>
<name>A0A0U1DUW0_9MYCO</name>
<keyword evidence="2" id="KW-1185">Reference proteome</keyword>
<gene>
    <name evidence="1" type="ORF">BN000_05545</name>
</gene>
<evidence type="ECO:0000313" key="1">
    <source>
        <dbReference type="EMBL" id="CQD22251.1"/>
    </source>
</evidence>
<accession>A0A0U1DUW0</accession>
<reference evidence="2" key="1">
    <citation type="submission" date="2015-03" db="EMBL/GenBank/DDBJ databases">
        <authorList>
            <person name="Urmite Genomes"/>
        </authorList>
    </citation>
    <scope>NUCLEOTIDE SEQUENCE [LARGE SCALE GENOMIC DNA]</scope>
    <source>
        <strain evidence="2">CSUR P1344</strain>
    </source>
</reference>
<evidence type="ECO:0000313" key="2">
    <source>
        <dbReference type="Proteomes" id="UP000199601"/>
    </source>
</evidence>
<organism evidence="1 2">
    <name type="scientific">Mycobacterium europaeum</name>
    <dbReference type="NCBI Taxonomy" id="761804"/>
    <lineage>
        <taxon>Bacteria</taxon>
        <taxon>Bacillati</taxon>
        <taxon>Actinomycetota</taxon>
        <taxon>Actinomycetes</taxon>
        <taxon>Mycobacteriales</taxon>
        <taxon>Mycobacteriaceae</taxon>
        <taxon>Mycobacterium</taxon>
        <taxon>Mycobacterium simiae complex</taxon>
    </lineage>
</organism>
<dbReference type="EMBL" id="CTEC01000002">
    <property type="protein sequence ID" value="CQD22251.1"/>
    <property type="molecule type" value="Genomic_DNA"/>
</dbReference>